<dbReference type="AlphaFoldDB" id="A0A4U0VXF2"/>
<dbReference type="STRING" id="331657.A0A4U0VXF2"/>
<dbReference type="CDD" id="cd02440">
    <property type="entry name" value="AdoMet_MTases"/>
    <property type="match status" value="1"/>
</dbReference>
<keyword evidence="2" id="KW-1185">Reference proteome</keyword>
<evidence type="ECO:0008006" key="3">
    <source>
        <dbReference type="Google" id="ProtNLM"/>
    </source>
</evidence>
<dbReference type="Proteomes" id="UP000308768">
    <property type="component" value="Unassembled WGS sequence"/>
</dbReference>
<reference evidence="1 2" key="1">
    <citation type="submission" date="2017-03" db="EMBL/GenBank/DDBJ databases">
        <title>Genomes of endolithic fungi from Antarctica.</title>
        <authorList>
            <person name="Coleine C."/>
            <person name="Masonjones S."/>
            <person name="Stajich J.E."/>
        </authorList>
    </citation>
    <scope>NUCLEOTIDE SEQUENCE [LARGE SCALE GENOMIC DNA]</scope>
    <source>
        <strain evidence="1 2">CCFEE 5187</strain>
    </source>
</reference>
<dbReference type="OrthoDB" id="413520at2759"/>
<organism evidence="1 2">
    <name type="scientific">Cryomyces minteri</name>
    <dbReference type="NCBI Taxonomy" id="331657"/>
    <lineage>
        <taxon>Eukaryota</taxon>
        <taxon>Fungi</taxon>
        <taxon>Dikarya</taxon>
        <taxon>Ascomycota</taxon>
        <taxon>Pezizomycotina</taxon>
        <taxon>Dothideomycetes</taxon>
        <taxon>Dothideomycetes incertae sedis</taxon>
        <taxon>Cryomyces</taxon>
    </lineage>
</organism>
<dbReference type="Gene3D" id="3.40.50.150">
    <property type="entry name" value="Vaccinia Virus protein VP39"/>
    <property type="match status" value="1"/>
</dbReference>
<dbReference type="EMBL" id="NAJN01002322">
    <property type="protein sequence ID" value="TKA54243.1"/>
    <property type="molecule type" value="Genomic_DNA"/>
</dbReference>
<proteinExistence type="predicted"/>
<sequence>MHYIRFFKTPKLVVNGPTSTLKATVSITSDLGDSFYPNNVTLSVTLRSGDSSGDIYLRKSIKWIAGSRAVPLEFTLTDTDIDWPARVHVGLKSSPMPDHFEKRHNTAGDLPSIINVWSDVVSPEEGIFEAKRLVERRFMSLSNRMLCLWEETGDSIARHLWDGGLALTAYFDQVISLQEHESMPMLVRTLVSATYKKLNVVELGCGCGAVGIGLAQLIPDLDVTLTDVPEVEDIVRKNIDAMTPAISSKVRFEPLDWEAPLPPAIRDKWFGMIIAAECTYNTNSIPLLVQTLSALVSRSPKAIVVLATKVRHPDEALFHKLLKDAGFRQNSHVSIPLPTEPESCPEKVDLYIFHGKDGASSNGVVSDLIASSSH</sequence>
<accession>A0A4U0VXF2</accession>
<name>A0A4U0VXF2_9PEZI</name>
<dbReference type="Pfam" id="PF10294">
    <property type="entry name" value="Methyltransf_16"/>
    <property type="match status" value="1"/>
</dbReference>
<dbReference type="InterPro" id="IPR029063">
    <property type="entry name" value="SAM-dependent_MTases_sf"/>
</dbReference>
<dbReference type="PANTHER" id="PTHR14614">
    <property type="entry name" value="HEPATOCELLULAR CARCINOMA-ASSOCIATED ANTIGEN"/>
    <property type="match status" value="1"/>
</dbReference>
<evidence type="ECO:0000313" key="2">
    <source>
        <dbReference type="Proteomes" id="UP000308768"/>
    </source>
</evidence>
<evidence type="ECO:0000313" key="1">
    <source>
        <dbReference type="EMBL" id="TKA54243.1"/>
    </source>
</evidence>
<dbReference type="PANTHER" id="PTHR14614:SF132">
    <property type="entry name" value="PROTEIN-LYSINE METHYLTRANSFERASE C42C1.13"/>
    <property type="match status" value="1"/>
</dbReference>
<dbReference type="InterPro" id="IPR019410">
    <property type="entry name" value="Methyltransf_16"/>
</dbReference>
<dbReference type="SUPFAM" id="SSF53335">
    <property type="entry name" value="S-adenosyl-L-methionine-dependent methyltransferases"/>
    <property type="match status" value="1"/>
</dbReference>
<dbReference type="GO" id="GO:0008757">
    <property type="term" value="F:S-adenosylmethionine-dependent methyltransferase activity"/>
    <property type="evidence" value="ECO:0007669"/>
    <property type="project" value="UniProtKB-ARBA"/>
</dbReference>
<dbReference type="GO" id="GO:0005829">
    <property type="term" value="C:cytosol"/>
    <property type="evidence" value="ECO:0007669"/>
    <property type="project" value="TreeGrafter"/>
</dbReference>
<comment type="caution">
    <text evidence="1">The sequence shown here is derived from an EMBL/GenBank/DDBJ whole genome shotgun (WGS) entry which is preliminary data.</text>
</comment>
<protein>
    <recommendedName>
        <fullName evidence="3">Methyltransferase small domain-containing protein</fullName>
    </recommendedName>
</protein>
<gene>
    <name evidence="1" type="ORF">B0A49_12174</name>
</gene>